<dbReference type="PROSITE" id="PS50092">
    <property type="entry name" value="TSP1"/>
    <property type="match status" value="4"/>
</dbReference>
<sequence>MFVQSKRFIVDNTPSSHNASCFDSKNDCDFLNMTYIDGHWSDWGPWSECTVSCGSGPRSRVRSCDNPPPVRGGVDCFGSDNDQDVCVLETCPDGWDSWSDWSTCSETCGTGLKRRQRTCTDTKGTQFGGGCIGNDQEQKECNIKSCDTVVLFYSHVDGHWSDWGLWSGCDVTCGNGARLRVRSCNNPAPVRDGWDRWSDWSSCSVTCGPGFKHRYRTCNDTIETILGGGCVGNDQEYTECNMKSCEMIVLFYADGPRNTNISINETIVYSSVTTNIGGGYNSTSGVFIAPHEGLFLFTSQTCIQAGNSIWVGIVKDGAMIQDSMLSSTKDDTCNSMQAAVQLRVEERVWIQGTWTSVLFENYYRRCSFSGMLIQ</sequence>
<dbReference type="SMART" id="SM00209">
    <property type="entry name" value="TSP1"/>
    <property type="match status" value="4"/>
</dbReference>
<evidence type="ECO:0000313" key="4">
    <source>
        <dbReference type="EMBL" id="WAR30267.1"/>
    </source>
</evidence>
<dbReference type="InterPro" id="IPR036383">
    <property type="entry name" value="TSP1_rpt_sf"/>
</dbReference>
<keyword evidence="1" id="KW-0677">Repeat</keyword>
<reference evidence="4" key="1">
    <citation type="submission" date="2022-11" db="EMBL/GenBank/DDBJ databases">
        <title>Centuries of genome instability and evolution in soft-shell clam transmissible cancer (bioRxiv).</title>
        <authorList>
            <person name="Hart S.F.M."/>
            <person name="Yonemitsu M.A."/>
            <person name="Giersch R.M."/>
            <person name="Beal B.F."/>
            <person name="Arriagada G."/>
            <person name="Davis B.W."/>
            <person name="Ostrander E.A."/>
            <person name="Goff S.P."/>
            <person name="Metzger M.J."/>
        </authorList>
    </citation>
    <scope>NUCLEOTIDE SEQUENCE</scope>
    <source>
        <strain evidence="4">MELC-2E11</strain>
        <tissue evidence="4">Siphon/mantle</tissue>
    </source>
</reference>
<gene>
    <name evidence="4" type="ORF">MAR_032809</name>
</gene>
<proteinExistence type="predicted"/>
<dbReference type="InterPro" id="IPR000884">
    <property type="entry name" value="TSP1_rpt"/>
</dbReference>
<keyword evidence="2" id="KW-1015">Disulfide bond</keyword>
<dbReference type="Pfam" id="PF00386">
    <property type="entry name" value="C1q"/>
    <property type="match status" value="1"/>
</dbReference>
<evidence type="ECO:0000313" key="5">
    <source>
        <dbReference type="Proteomes" id="UP001164746"/>
    </source>
</evidence>
<dbReference type="EMBL" id="CP111028">
    <property type="protein sequence ID" value="WAR30267.1"/>
    <property type="molecule type" value="Genomic_DNA"/>
</dbReference>
<dbReference type="SMART" id="SM00110">
    <property type="entry name" value="C1Q"/>
    <property type="match status" value="1"/>
</dbReference>
<evidence type="ECO:0000256" key="1">
    <source>
        <dbReference type="ARBA" id="ARBA00022737"/>
    </source>
</evidence>
<organism evidence="4 5">
    <name type="scientific">Mya arenaria</name>
    <name type="common">Soft-shell clam</name>
    <dbReference type="NCBI Taxonomy" id="6604"/>
    <lineage>
        <taxon>Eukaryota</taxon>
        <taxon>Metazoa</taxon>
        <taxon>Spiralia</taxon>
        <taxon>Lophotrochozoa</taxon>
        <taxon>Mollusca</taxon>
        <taxon>Bivalvia</taxon>
        <taxon>Autobranchia</taxon>
        <taxon>Heteroconchia</taxon>
        <taxon>Euheterodonta</taxon>
        <taxon>Imparidentia</taxon>
        <taxon>Neoheterodontei</taxon>
        <taxon>Myida</taxon>
        <taxon>Myoidea</taxon>
        <taxon>Myidae</taxon>
        <taxon>Mya</taxon>
    </lineage>
</organism>
<protein>
    <submittedName>
        <fullName evidence="4">CADN-like protein</fullName>
    </submittedName>
</protein>
<dbReference type="InterPro" id="IPR001073">
    <property type="entry name" value="C1q_dom"/>
</dbReference>
<dbReference type="SUPFAM" id="SSF82895">
    <property type="entry name" value="TSP-1 type 1 repeat"/>
    <property type="match status" value="4"/>
</dbReference>
<dbReference type="PANTHER" id="PTHR22906">
    <property type="entry name" value="PROPERDIN"/>
    <property type="match status" value="1"/>
</dbReference>
<dbReference type="PRINTS" id="PR01705">
    <property type="entry name" value="TSP1REPEAT"/>
</dbReference>
<name>A0ABY7GAC2_MYAAR</name>
<dbReference type="Gene3D" id="2.20.100.10">
    <property type="entry name" value="Thrombospondin type-1 (TSP1) repeat"/>
    <property type="match status" value="4"/>
</dbReference>
<feature type="domain" description="C1q" evidence="3">
    <location>
        <begin position="244"/>
        <end position="374"/>
    </location>
</feature>
<dbReference type="SUPFAM" id="SSF49842">
    <property type="entry name" value="TNF-like"/>
    <property type="match status" value="1"/>
</dbReference>
<dbReference type="Gene3D" id="2.60.120.40">
    <property type="match status" value="1"/>
</dbReference>
<dbReference type="PROSITE" id="PS50871">
    <property type="entry name" value="C1Q"/>
    <property type="match status" value="1"/>
</dbReference>
<evidence type="ECO:0000259" key="3">
    <source>
        <dbReference type="PROSITE" id="PS50871"/>
    </source>
</evidence>
<evidence type="ECO:0000256" key="2">
    <source>
        <dbReference type="ARBA" id="ARBA00023157"/>
    </source>
</evidence>
<dbReference type="PANTHER" id="PTHR22906:SF21">
    <property type="entry name" value="SEMA DOMAIN-CONTAINING PROTEIN"/>
    <property type="match status" value="1"/>
</dbReference>
<dbReference type="Proteomes" id="UP001164746">
    <property type="component" value="Chromosome 17"/>
</dbReference>
<keyword evidence="5" id="KW-1185">Reference proteome</keyword>
<dbReference type="InterPro" id="IPR052065">
    <property type="entry name" value="Compl_asym_regulator"/>
</dbReference>
<dbReference type="InterPro" id="IPR008983">
    <property type="entry name" value="Tumour_necrosis_fac-like_dom"/>
</dbReference>
<accession>A0ABY7GAC2</accession>
<dbReference type="Pfam" id="PF00090">
    <property type="entry name" value="TSP_1"/>
    <property type="match status" value="4"/>
</dbReference>